<reference evidence="1 2" key="1">
    <citation type="journal article" date="2014" name="Am. J. Bot.">
        <title>Genome assembly and annotation for red clover (Trifolium pratense; Fabaceae).</title>
        <authorList>
            <person name="Istvanek J."/>
            <person name="Jaros M."/>
            <person name="Krenek A."/>
            <person name="Repkova J."/>
        </authorList>
    </citation>
    <scope>NUCLEOTIDE SEQUENCE [LARGE SCALE GENOMIC DNA]</scope>
    <source>
        <strain evidence="2">cv. Tatra</strain>
        <tissue evidence="1">Young leaves</tissue>
    </source>
</reference>
<dbReference type="Proteomes" id="UP000236291">
    <property type="component" value="Unassembled WGS sequence"/>
</dbReference>
<gene>
    <name evidence="1" type="ORF">L195_g029204</name>
</gene>
<protein>
    <submittedName>
        <fullName evidence="1">Uncharacterized protein</fullName>
    </submittedName>
</protein>
<reference evidence="1 2" key="2">
    <citation type="journal article" date="2017" name="Front. Plant Sci.">
        <title>Gene Classification and Mining of Molecular Markers Useful in Red Clover (Trifolium pratense) Breeding.</title>
        <authorList>
            <person name="Istvanek J."/>
            <person name="Dluhosova J."/>
            <person name="Dluhos P."/>
            <person name="Patkova L."/>
            <person name="Nedelnik J."/>
            <person name="Repkova J."/>
        </authorList>
    </citation>
    <scope>NUCLEOTIDE SEQUENCE [LARGE SCALE GENOMIC DNA]</scope>
    <source>
        <strain evidence="2">cv. Tatra</strain>
        <tissue evidence="1">Young leaves</tissue>
    </source>
</reference>
<evidence type="ECO:0000313" key="2">
    <source>
        <dbReference type="Proteomes" id="UP000236291"/>
    </source>
</evidence>
<organism evidence="1 2">
    <name type="scientific">Trifolium pratense</name>
    <name type="common">Red clover</name>
    <dbReference type="NCBI Taxonomy" id="57577"/>
    <lineage>
        <taxon>Eukaryota</taxon>
        <taxon>Viridiplantae</taxon>
        <taxon>Streptophyta</taxon>
        <taxon>Embryophyta</taxon>
        <taxon>Tracheophyta</taxon>
        <taxon>Spermatophyta</taxon>
        <taxon>Magnoliopsida</taxon>
        <taxon>eudicotyledons</taxon>
        <taxon>Gunneridae</taxon>
        <taxon>Pentapetalae</taxon>
        <taxon>rosids</taxon>
        <taxon>fabids</taxon>
        <taxon>Fabales</taxon>
        <taxon>Fabaceae</taxon>
        <taxon>Papilionoideae</taxon>
        <taxon>50 kb inversion clade</taxon>
        <taxon>NPAAA clade</taxon>
        <taxon>Hologalegina</taxon>
        <taxon>IRL clade</taxon>
        <taxon>Trifolieae</taxon>
        <taxon>Trifolium</taxon>
    </lineage>
</organism>
<name>A0A2K3L440_TRIPR</name>
<dbReference type="EMBL" id="ASHM01025839">
    <property type="protein sequence ID" value="PNX73305.1"/>
    <property type="molecule type" value="Genomic_DNA"/>
</dbReference>
<dbReference type="AlphaFoldDB" id="A0A2K3L440"/>
<proteinExistence type="predicted"/>
<sequence>MENWAVEQGPMRDSPREINVELTVTVPLPIVTAAYRNDEHLLLIKTLWPFSGSHLMAINTVKQGRK</sequence>
<accession>A0A2K3L440</accession>
<evidence type="ECO:0000313" key="1">
    <source>
        <dbReference type="EMBL" id="PNX73305.1"/>
    </source>
</evidence>
<comment type="caution">
    <text evidence="1">The sequence shown here is derived from an EMBL/GenBank/DDBJ whole genome shotgun (WGS) entry which is preliminary data.</text>
</comment>